<accession>A0A5K1VAQ0</accession>
<feature type="compositionally biased region" description="Basic and acidic residues" evidence="9">
    <location>
        <begin position="19"/>
        <end position="35"/>
    </location>
</feature>
<dbReference type="VEuPathDB" id="AmoebaDB:EHI_046670"/>
<evidence type="ECO:0000256" key="9">
    <source>
        <dbReference type="SAM" id="MobiDB-lite"/>
    </source>
</evidence>
<dbReference type="AlphaFoldDB" id="A0A5K1VAQ0"/>
<proteinExistence type="inferred from homology"/>
<evidence type="ECO:0000256" key="4">
    <source>
        <dbReference type="ARBA" id="ARBA00022842"/>
    </source>
</evidence>
<dbReference type="InterPro" id="IPR020847">
    <property type="entry name" value="AP_endonuclease_F1_BS"/>
</dbReference>
<dbReference type="PANTHER" id="PTHR22748">
    <property type="entry name" value="AP ENDONUCLEASE"/>
    <property type="match status" value="1"/>
</dbReference>
<feature type="site" description="Important for catalytic activity" evidence="7">
    <location>
        <position position="284"/>
    </location>
</feature>
<sequence>MKRSCKTAKKKLDEEEDKIEEKEVHNKKKGKDDQLYDIEKDNDHYWKEHDFEVFTEDFEKGKPEKANDEIKIATYNVASWNAAMKKGLNEFIKEENPDILCVQETKLQDGVNPMIDGYHCYFSASTAKKGYAGTAILSKEEPLSITKKINGKENEHGRIITVEYEKFYLVNSYVMNSGQRLENLVKRTTEWDKDMREHLKALQKKKNVIWCGDLNVALRWIDVAKPMTRLRCAGFTKEERASTNETIKELNLVDTFQVKYPKKRDFYTFFSFKDKSKTAGWRLDYFFVSKDLVDSVTQIYRRKEISASDHVPLIIHIKK</sequence>
<keyword evidence="8" id="KW-0234">DNA repair</keyword>
<dbReference type="FunFam" id="3.60.10.10:FF:000144">
    <property type="entry name" value="DNA-(apurinic or apyrimidinic site) lyase"/>
    <property type="match status" value="1"/>
</dbReference>
<protein>
    <submittedName>
        <fullName evidence="11">Exodeoxyribonuclease III putative</fullName>
    </submittedName>
</protein>
<comment type="caution">
    <text evidence="11">The sequence shown here is derived from an EMBL/GenBank/DDBJ whole genome shotgun (WGS) entry which is preliminary data.</text>
</comment>
<comment type="similarity">
    <text evidence="1 8">Belongs to the DNA repair enzymes AP/ExoA family.</text>
</comment>
<dbReference type="EMBL" id="BDEQ01000001">
    <property type="protein sequence ID" value="GAT97401.1"/>
    <property type="molecule type" value="Genomic_DNA"/>
</dbReference>
<dbReference type="PANTHER" id="PTHR22748:SF6">
    <property type="entry name" value="DNA-(APURINIC OR APYRIMIDINIC SITE) ENDONUCLEASE"/>
    <property type="match status" value="1"/>
</dbReference>
<feature type="active site" description="Proton donor/acceptor" evidence="5">
    <location>
        <position position="213"/>
    </location>
</feature>
<feature type="binding site" evidence="6">
    <location>
        <position position="215"/>
    </location>
    <ligand>
        <name>Mg(2+)</name>
        <dbReference type="ChEBI" id="CHEBI:18420"/>
        <label>1</label>
    </ligand>
</feature>
<dbReference type="GO" id="GO:0003906">
    <property type="term" value="F:DNA-(apurinic or apyrimidinic site) endonuclease activity"/>
    <property type="evidence" value="ECO:0007669"/>
    <property type="project" value="TreeGrafter"/>
</dbReference>
<dbReference type="GO" id="GO:0003677">
    <property type="term" value="F:DNA binding"/>
    <property type="evidence" value="ECO:0007669"/>
    <property type="project" value="InterPro"/>
</dbReference>
<keyword evidence="2 6" id="KW-0479">Metal-binding</keyword>
<dbReference type="Gene3D" id="3.60.10.10">
    <property type="entry name" value="Endonuclease/exonuclease/phosphatase"/>
    <property type="match status" value="1"/>
</dbReference>
<evidence type="ECO:0000313" key="11">
    <source>
        <dbReference type="EMBL" id="GAT97401.1"/>
    </source>
</evidence>
<feature type="active site" description="Proton acceptor" evidence="5">
    <location>
        <position position="310"/>
    </location>
</feature>
<dbReference type="Proteomes" id="UP000078387">
    <property type="component" value="Unassembled WGS sequence"/>
</dbReference>
<dbReference type="InterPro" id="IPR005135">
    <property type="entry name" value="Endo/exonuclease/phosphatase"/>
</dbReference>
<evidence type="ECO:0000256" key="1">
    <source>
        <dbReference type="ARBA" id="ARBA00007092"/>
    </source>
</evidence>
<keyword evidence="8" id="KW-0227">DNA damage</keyword>
<feature type="binding site" evidence="6">
    <location>
        <position position="213"/>
    </location>
    <ligand>
        <name>Mg(2+)</name>
        <dbReference type="ChEBI" id="CHEBI:18420"/>
        <label>1</label>
    </ligand>
</feature>
<dbReference type="InterPro" id="IPR004808">
    <property type="entry name" value="AP_endonuc_1"/>
</dbReference>
<dbReference type="GO" id="GO:0005634">
    <property type="term" value="C:nucleus"/>
    <property type="evidence" value="ECO:0007669"/>
    <property type="project" value="TreeGrafter"/>
</dbReference>
<evidence type="ECO:0000256" key="6">
    <source>
        <dbReference type="PIRSR" id="PIRSR604808-2"/>
    </source>
</evidence>
<dbReference type="VEuPathDB" id="AmoebaDB:EHI7A_034910"/>
<dbReference type="VEuPathDB" id="AmoebaDB:EHI5A_041350"/>
<feature type="site" description="Transition state stabilizer" evidence="7">
    <location>
        <position position="215"/>
    </location>
</feature>
<evidence type="ECO:0000256" key="8">
    <source>
        <dbReference type="RuleBase" id="RU362131"/>
    </source>
</evidence>
<dbReference type="InterPro" id="IPR036691">
    <property type="entry name" value="Endo/exonu/phosph_ase_sf"/>
</dbReference>
<dbReference type="GO" id="GO:0008311">
    <property type="term" value="F:double-stranded DNA 3'-5' DNA exonuclease activity"/>
    <property type="evidence" value="ECO:0007669"/>
    <property type="project" value="TreeGrafter"/>
</dbReference>
<evidence type="ECO:0000259" key="10">
    <source>
        <dbReference type="Pfam" id="PF03372"/>
    </source>
</evidence>
<evidence type="ECO:0000313" key="12">
    <source>
        <dbReference type="Proteomes" id="UP000078387"/>
    </source>
</evidence>
<evidence type="ECO:0000256" key="7">
    <source>
        <dbReference type="PIRSR" id="PIRSR604808-3"/>
    </source>
</evidence>
<organism evidence="11 12">
    <name type="scientific">Entamoeba histolytica</name>
    <dbReference type="NCBI Taxonomy" id="5759"/>
    <lineage>
        <taxon>Eukaryota</taxon>
        <taxon>Amoebozoa</taxon>
        <taxon>Evosea</taxon>
        <taxon>Archamoebae</taxon>
        <taxon>Mastigamoebida</taxon>
        <taxon>Entamoebidae</taxon>
        <taxon>Entamoeba</taxon>
    </lineage>
</organism>
<evidence type="ECO:0000256" key="2">
    <source>
        <dbReference type="ARBA" id="ARBA00022723"/>
    </source>
</evidence>
<dbReference type="NCBIfam" id="TIGR00195">
    <property type="entry name" value="exoDNase_III"/>
    <property type="match status" value="1"/>
</dbReference>
<name>A0A5K1VAQ0_ENTHI</name>
<dbReference type="OMA" id="WWSYRGR"/>
<reference evidence="11 12" key="1">
    <citation type="submission" date="2016-05" db="EMBL/GenBank/DDBJ databases">
        <title>First whole genome sequencing of Entamoeba histolytica HM1:IMSS-clone-6.</title>
        <authorList>
            <person name="Mukherjee Avik.K."/>
            <person name="Izumyama S."/>
            <person name="Nakada-Tsukui K."/>
            <person name="Nozaki T."/>
        </authorList>
    </citation>
    <scope>NUCLEOTIDE SEQUENCE [LARGE SCALE GENOMIC DNA]</scope>
    <source>
        <strain evidence="11 12">HM1:IMSS clone 6</strain>
    </source>
</reference>
<dbReference type="GO" id="GO:0006284">
    <property type="term" value="P:base-excision repair"/>
    <property type="evidence" value="ECO:0007669"/>
    <property type="project" value="TreeGrafter"/>
</dbReference>
<feature type="region of interest" description="Disordered" evidence="9">
    <location>
        <begin position="1"/>
        <end position="35"/>
    </location>
</feature>
<feature type="active site" evidence="5">
    <location>
        <position position="173"/>
    </location>
</feature>
<dbReference type="PROSITE" id="PS00726">
    <property type="entry name" value="AP_NUCLEASE_F1_1"/>
    <property type="match status" value="1"/>
</dbReference>
<evidence type="ECO:0000256" key="3">
    <source>
        <dbReference type="ARBA" id="ARBA00022801"/>
    </source>
</evidence>
<feature type="binding site" evidence="6">
    <location>
        <position position="76"/>
    </location>
    <ligand>
        <name>Mg(2+)</name>
        <dbReference type="ChEBI" id="CHEBI:18420"/>
        <label>1</label>
    </ligand>
</feature>
<keyword evidence="3" id="KW-0378">Hydrolase</keyword>
<feature type="binding site" evidence="6">
    <location>
        <position position="310"/>
    </location>
    <ligand>
        <name>Mg(2+)</name>
        <dbReference type="ChEBI" id="CHEBI:18420"/>
        <label>1</label>
    </ligand>
</feature>
<keyword evidence="6" id="KW-0464">Manganese</keyword>
<keyword evidence="4 6" id="KW-0460">Magnesium</keyword>
<dbReference type="CDD" id="cd09087">
    <property type="entry name" value="Ape1-like_AP-endo"/>
    <property type="match status" value="1"/>
</dbReference>
<dbReference type="PROSITE" id="PS51435">
    <property type="entry name" value="AP_NUCLEASE_F1_4"/>
    <property type="match status" value="1"/>
</dbReference>
<feature type="domain" description="Endonuclease/exonuclease/phosphatase" evidence="10">
    <location>
        <begin position="78"/>
        <end position="310"/>
    </location>
</feature>
<feature type="binding site" evidence="6">
    <location>
        <position position="309"/>
    </location>
    <ligand>
        <name>Mg(2+)</name>
        <dbReference type="ChEBI" id="CHEBI:18420"/>
        <label>2</label>
    </ligand>
</feature>
<dbReference type="GO" id="GO:0046872">
    <property type="term" value="F:metal ion binding"/>
    <property type="evidence" value="ECO:0007669"/>
    <property type="project" value="UniProtKB-KW"/>
</dbReference>
<dbReference type="VEuPathDB" id="AmoebaDB:EHI8A_064400"/>
<dbReference type="NCBIfam" id="TIGR00633">
    <property type="entry name" value="xth"/>
    <property type="match status" value="1"/>
</dbReference>
<dbReference type="VEuPathDB" id="AmoebaDB:KM1_075360"/>
<dbReference type="Pfam" id="PF03372">
    <property type="entry name" value="Exo_endo_phos"/>
    <property type="match status" value="1"/>
</dbReference>
<feature type="binding site" evidence="6">
    <location>
        <position position="104"/>
    </location>
    <ligand>
        <name>Mg(2+)</name>
        <dbReference type="ChEBI" id="CHEBI:18420"/>
        <label>1</label>
    </ligand>
</feature>
<comment type="cofactor">
    <cofactor evidence="6 8">
        <name>Mg(2+)</name>
        <dbReference type="ChEBI" id="CHEBI:18420"/>
    </cofactor>
    <cofactor evidence="6 8">
        <name>Mn(2+)</name>
        <dbReference type="ChEBI" id="CHEBI:29035"/>
    </cofactor>
    <text evidence="6 8">Probably binds two magnesium or manganese ions per subunit.</text>
</comment>
<evidence type="ECO:0000256" key="5">
    <source>
        <dbReference type="PIRSR" id="PIRSR604808-1"/>
    </source>
</evidence>
<feature type="site" description="Interaction with DNA substrate" evidence="7">
    <location>
        <position position="310"/>
    </location>
</feature>
<gene>
    <name evidence="11" type="ORF">CL6EHI_046670</name>
</gene>
<dbReference type="GO" id="GO:0008081">
    <property type="term" value="F:phosphoric diester hydrolase activity"/>
    <property type="evidence" value="ECO:0007669"/>
    <property type="project" value="TreeGrafter"/>
</dbReference>
<dbReference type="SUPFAM" id="SSF56219">
    <property type="entry name" value="DNase I-like"/>
    <property type="match status" value="1"/>
</dbReference>